<dbReference type="Proteomes" id="UP000093352">
    <property type="component" value="Unassembled WGS sequence"/>
</dbReference>
<dbReference type="Pfam" id="PF06874">
    <property type="entry name" value="FBPase_2"/>
    <property type="match status" value="1"/>
</dbReference>
<comment type="pathway">
    <text evidence="4">Carbohydrate biosynthesis; gluconeogenesis.</text>
</comment>
<comment type="catalytic activity">
    <reaction evidence="4">
        <text>beta-D-fructose 1,6-bisphosphate + H2O = beta-D-fructose 6-phosphate + phosphate</text>
        <dbReference type="Rhea" id="RHEA:11064"/>
        <dbReference type="ChEBI" id="CHEBI:15377"/>
        <dbReference type="ChEBI" id="CHEBI:32966"/>
        <dbReference type="ChEBI" id="CHEBI:43474"/>
        <dbReference type="ChEBI" id="CHEBI:57634"/>
        <dbReference type="EC" id="3.1.3.11"/>
    </reaction>
</comment>
<evidence type="ECO:0000313" key="6">
    <source>
        <dbReference type="Proteomes" id="UP000093352"/>
    </source>
</evidence>
<comment type="caution">
    <text evidence="5">The sequence shown here is derived from an EMBL/GenBank/DDBJ whole genome shotgun (WGS) entry which is preliminary data.</text>
</comment>
<keyword evidence="1 4" id="KW-0378">Hydrolase</keyword>
<dbReference type="GO" id="GO:0006094">
    <property type="term" value="P:gluconeogenesis"/>
    <property type="evidence" value="ECO:0007669"/>
    <property type="project" value="UniProtKB-UniRule"/>
</dbReference>
<dbReference type="PIRSF" id="PIRSF000906">
    <property type="entry name" value="FBPtase_Bacill"/>
    <property type="match status" value="1"/>
</dbReference>
<evidence type="ECO:0000256" key="3">
    <source>
        <dbReference type="ARBA" id="ARBA00023277"/>
    </source>
</evidence>
<evidence type="ECO:0000256" key="4">
    <source>
        <dbReference type="HAMAP-Rule" id="MF_01854"/>
    </source>
</evidence>
<evidence type="ECO:0000313" key="5">
    <source>
        <dbReference type="EMBL" id="RDY21660.1"/>
    </source>
</evidence>
<dbReference type="AlphaFoldDB" id="A0A371IMI0"/>
<reference evidence="5 6" key="1">
    <citation type="journal article" date="2016" name="Genome Announc.">
        <title>Draft Genome Sequence of Criibacterium bergeronii gen. nov., sp. nov., Strain CCRI-22567T, Isolated from a Vaginal Sample from a Woman with Bacterial Vaginosis.</title>
        <authorList>
            <person name="Maheux A.F."/>
            <person name="Berube E."/>
            <person name="Boudreau D.K."/>
            <person name="Raymond F."/>
            <person name="Corbeil J."/>
            <person name="Roy P.H."/>
            <person name="Boissinot M."/>
            <person name="Omar R.F."/>
        </authorList>
    </citation>
    <scope>NUCLEOTIDE SEQUENCE [LARGE SCALE GENOMIC DNA]</scope>
    <source>
        <strain evidence="5 6">CCRI-22567</strain>
    </source>
</reference>
<keyword evidence="3 4" id="KW-0119">Carbohydrate metabolism</keyword>
<protein>
    <recommendedName>
        <fullName evidence="4">Fructose-1,6-bisphosphatase class 3</fullName>
        <shortName evidence="4">FBPase class 3</shortName>
        <ecNumber evidence="4">3.1.3.11</ecNumber>
    </recommendedName>
    <alternativeName>
        <fullName evidence="4">D-fructose-1,6-bisphosphate 1-phosphohydrolase class 3</fullName>
    </alternativeName>
</protein>
<keyword evidence="2 4" id="KW-0464">Manganese</keyword>
<dbReference type="InterPro" id="IPR029052">
    <property type="entry name" value="Metallo-depent_PP-like"/>
</dbReference>
<dbReference type="RefSeq" id="WP_068911976.1">
    <property type="nucleotide sequence ID" value="NZ_MBEW02000005.1"/>
</dbReference>
<dbReference type="EC" id="3.1.3.11" evidence="4"/>
<dbReference type="STRING" id="1871336.BBG48_06070"/>
<dbReference type="CDD" id="cd00838">
    <property type="entry name" value="MPP_superfamily"/>
    <property type="match status" value="1"/>
</dbReference>
<accession>A0A371IMI0</accession>
<keyword evidence="6" id="KW-1185">Reference proteome</keyword>
<dbReference type="UniPathway" id="UPA00138"/>
<comment type="similarity">
    <text evidence="4">Belongs to the FBPase class 3 family.</text>
</comment>
<sequence>MKDIPKEVLYDNIKYLNLLSNTFTNITSAVREVVNLKAILNLPKATEHFLTDIHGEAEAFNHVMQNASGTVRRKVYEELGSTVSIEDLEELTSLIYYPQQKLDLIKSEKKDQLILENWYKLTIYRLIKVARASASKYTRSKVRKMLPSDFAYIMEELLQEDEHRFNKKEYYNEIIASIVEYERADLFIIQISQVIKRLVVDHLHIIGDIFDRGPAPDKVMDNLMEQRDVDIQWGNHDVLWMGAAAGNPACVANVVRISLRYANDDTLENAYGISLLPLITFASKVYANDECKDFMPKESRGEAFDVNKKLFAKMHKAISIIQFKVEDQIISQHPEYNMENRRVLRDIDLAGKTVKIEGKAYTLNDVYFPTIDKDNPAQLTKEEQYVIDTLCKNFTNSDKLRKHIRFLYAKGSMYTIFNENLLFHACILLNEDGTLKKKKINGEYFSGKSLMDKYDQLARQAYFDRRNNPKVTDFLWFLWCNEDSTLFGKDKMTTFERYFIDDKESHEEKYSPYYTLMKVDDGTIAKSILEDFGLKGADSHIVNGHTPVRVSKGENPIRAGGKLLIIDGGFSKAYQKNTGIAGFTLTYNSYGLTLISHKPFESVEKVLREGFDIKSTKQVVEQLTSRKRVKDTDIGKTLQSKIYDLEMLINAYKKGILKPKD</sequence>
<evidence type="ECO:0000256" key="1">
    <source>
        <dbReference type="ARBA" id="ARBA00022801"/>
    </source>
</evidence>
<evidence type="ECO:0000256" key="2">
    <source>
        <dbReference type="ARBA" id="ARBA00023211"/>
    </source>
</evidence>
<dbReference type="EMBL" id="MBEW02000005">
    <property type="protein sequence ID" value="RDY21660.1"/>
    <property type="molecule type" value="Genomic_DNA"/>
</dbReference>
<name>A0A371IMI0_9FIRM</name>
<dbReference type="InterPro" id="IPR009164">
    <property type="entry name" value="FBPtase_class3"/>
</dbReference>
<dbReference type="HAMAP" id="MF_01854">
    <property type="entry name" value="FBPase_class3"/>
    <property type="match status" value="1"/>
</dbReference>
<comment type="cofactor">
    <cofactor evidence="4">
        <name>Mn(2+)</name>
        <dbReference type="ChEBI" id="CHEBI:29035"/>
    </cofactor>
</comment>
<gene>
    <name evidence="4" type="primary">fbp</name>
    <name evidence="5" type="ORF">BBG48_003505</name>
</gene>
<dbReference type="GO" id="GO:0042132">
    <property type="term" value="F:fructose 1,6-bisphosphate 1-phosphatase activity"/>
    <property type="evidence" value="ECO:0007669"/>
    <property type="project" value="UniProtKB-UniRule"/>
</dbReference>
<dbReference type="SUPFAM" id="SSF56300">
    <property type="entry name" value="Metallo-dependent phosphatases"/>
    <property type="match status" value="1"/>
</dbReference>
<proteinExistence type="inferred from homology"/>
<organism evidence="5 6">
    <name type="scientific">Criibacterium bergeronii</name>
    <dbReference type="NCBI Taxonomy" id="1871336"/>
    <lineage>
        <taxon>Bacteria</taxon>
        <taxon>Bacillati</taxon>
        <taxon>Bacillota</taxon>
        <taxon>Clostridia</taxon>
        <taxon>Peptostreptococcales</taxon>
        <taxon>Filifactoraceae</taxon>
        <taxon>Criibacterium</taxon>
    </lineage>
</organism>
<dbReference type="Gene3D" id="3.60.21.10">
    <property type="match status" value="1"/>
</dbReference>